<feature type="transmembrane region" description="Helical" evidence="1">
    <location>
        <begin position="43"/>
        <end position="67"/>
    </location>
</feature>
<keyword evidence="1" id="KW-1133">Transmembrane helix</keyword>
<dbReference type="RefSeq" id="WP_131553596.1">
    <property type="nucleotide sequence ID" value="NZ_SJSK01000003.1"/>
</dbReference>
<keyword evidence="1" id="KW-0812">Transmembrane</keyword>
<dbReference type="OrthoDB" id="982021at2"/>
<name>A0A4R0MW94_9SPHI</name>
<keyword evidence="4" id="KW-1185">Reference proteome</keyword>
<evidence type="ECO:0000259" key="2">
    <source>
        <dbReference type="Pfam" id="PF26566"/>
    </source>
</evidence>
<comment type="caution">
    <text evidence="3">The sequence shown here is derived from an EMBL/GenBank/DDBJ whole genome shotgun (WGS) entry which is preliminary data.</text>
</comment>
<evidence type="ECO:0000313" key="4">
    <source>
        <dbReference type="Proteomes" id="UP000292884"/>
    </source>
</evidence>
<dbReference type="AlphaFoldDB" id="A0A4R0MW94"/>
<dbReference type="Proteomes" id="UP000292884">
    <property type="component" value="Unassembled WGS sequence"/>
</dbReference>
<feature type="domain" description="PH" evidence="2">
    <location>
        <begin position="8"/>
        <end position="148"/>
    </location>
</feature>
<evidence type="ECO:0000256" key="1">
    <source>
        <dbReference type="SAM" id="Phobius"/>
    </source>
</evidence>
<reference evidence="3 4" key="1">
    <citation type="submission" date="2019-02" db="EMBL/GenBank/DDBJ databases">
        <title>Pedobacter sp. RP-1-13 sp. nov., isolated from Arctic soil.</title>
        <authorList>
            <person name="Dahal R.H."/>
        </authorList>
    </citation>
    <scope>NUCLEOTIDE SEQUENCE [LARGE SCALE GENOMIC DNA]</scope>
    <source>
        <strain evidence="3 4">RP-1-13</strain>
    </source>
</reference>
<feature type="transmembrane region" description="Helical" evidence="1">
    <location>
        <begin position="14"/>
        <end position="31"/>
    </location>
</feature>
<keyword evidence="1" id="KW-0472">Membrane</keyword>
<organism evidence="3 4">
    <name type="scientific">Pedobacter frigiditerrae</name>
    <dbReference type="NCBI Taxonomy" id="2530452"/>
    <lineage>
        <taxon>Bacteria</taxon>
        <taxon>Pseudomonadati</taxon>
        <taxon>Bacteroidota</taxon>
        <taxon>Sphingobacteriia</taxon>
        <taxon>Sphingobacteriales</taxon>
        <taxon>Sphingobacteriaceae</taxon>
        <taxon>Pedobacter</taxon>
    </lineage>
</organism>
<dbReference type="Pfam" id="PF26566">
    <property type="entry name" value="PH_40"/>
    <property type="match status" value="1"/>
</dbReference>
<dbReference type="EMBL" id="SJSK01000003">
    <property type="protein sequence ID" value="TCC90194.1"/>
    <property type="molecule type" value="Genomic_DNA"/>
</dbReference>
<sequence>MKNFFLNKVDFKRTFSHTLFLIIGVIVFFVFDMLTRGSIARDMIFGVLIICLIFILPSLVLCFQYLMINKKTTIILTERIDQIKVEKSGFTKVFEISEIEKITKVCSYPIGENRTPWLATDEFFYFRIYFKNDPCIVITSLMTNDFKIKGVKFEIEKKFIAFL</sequence>
<gene>
    <name evidence="3" type="ORF">EZ428_12995</name>
</gene>
<accession>A0A4R0MW94</accession>
<proteinExistence type="predicted"/>
<dbReference type="InterPro" id="IPR058916">
    <property type="entry name" value="PH_40"/>
</dbReference>
<protein>
    <recommendedName>
        <fullName evidence="2">PH domain-containing protein</fullName>
    </recommendedName>
</protein>
<evidence type="ECO:0000313" key="3">
    <source>
        <dbReference type="EMBL" id="TCC90194.1"/>
    </source>
</evidence>